<dbReference type="EMBL" id="PFOB01000050">
    <property type="protein sequence ID" value="PIZ62585.1"/>
    <property type="molecule type" value="Genomic_DNA"/>
</dbReference>
<gene>
    <name evidence="3" type="ORF">COY16_03865</name>
</gene>
<feature type="compositionally biased region" description="Polar residues" evidence="1">
    <location>
        <begin position="53"/>
        <end position="66"/>
    </location>
</feature>
<comment type="caution">
    <text evidence="3">The sequence shown here is derived from an EMBL/GenBank/DDBJ whole genome shotgun (WGS) entry which is preliminary data.</text>
</comment>
<evidence type="ECO:0000256" key="1">
    <source>
        <dbReference type="SAM" id="MobiDB-lite"/>
    </source>
</evidence>
<reference evidence="4" key="1">
    <citation type="submission" date="2017-09" db="EMBL/GenBank/DDBJ databases">
        <title>Depth-based differentiation of microbial function through sediment-hosted aquifers and enrichment of novel symbionts in the deep terrestrial subsurface.</title>
        <authorList>
            <person name="Probst A.J."/>
            <person name="Ladd B."/>
            <person name="Jarett J.K."/>
            <person name="Geller-Mcgrath D.E."/>
            <person name="Sieber C.M.K."/>
            <person name="Emerson J.B."/>
            <person name="Anantharaman K."/>
            <person name="Thomas B.C."/>
            <person name="Malmstrom R."/>
            <person name="Stieglmeier M."/>
            <person name="Klingl A."/>
            <person name="Woyke T."/>
            <person name="Ryan C.M."/>
            <person name="Banfield J.F."/>
        </authorList>
    </citation>
    <scope>NUCLEOTIDE SEQUENCE [LARGE SCALE GENOMIC DNA]</scope>
</reference>
<feature type="compositionally biased region" description="Low complexity" evidence="1">
    <location>
        <begin position="36"/>
        <end position="52"/>
    </location>
</feature>
<dbReference type="AlphaFoldDB" id="A0A2M7TXS3"/>
<dbReference type="Proteomes" id="UP000228503">
    <property type="component" value="Unassembled WGS sequence"/>
</dbReference>
<evidence type="ECO:0000313" key="3">
    <source>
        <dbReference type="EMBL" id="PIZ62585.1"/>
    </source>
</evidence>
<sequence>MNNLIKNRKILIIALILLLILIILMLYTMRQNQNKTEQSQENSTSTSQSSPEVTGSQTIPSEQLSPVVSPLPFTGASLDLEFTDTELAEINEERELRHSAPYDGINFMIEYNDYEDRFFVLLYEPKSQTQEQFQQWKDLTFPNIKQERFIFQ</sequence>
<feature type="region of interest" description="Disordered" evidence="1">
    <location>
        <begin position="36"/>
        <end position="68"/>
    </location>
</feature>
<keyword evidence="2" id="KW-1133">Transmembrane helix</keyword>
<proteinExistence type="predicted"/>
<evidence type="ECO:0000313" key="4">
    <source>
        <dbReference type="Proteomes" id="UP000228503"/>
    </source>
</evidence>
<keyword evidence="2" id="KW-0812">Transmembrane</keyword>
<name>A0A2M7TXS3_9BACT</name>
<protein>
    <submittedName>
        <fullName evidence="3">Uncharacterized protein</fullName>
    </submittedName>
</protein>
<evidence type="ECO:0000256" key="2">
    <source>
        <dbReference type="SAM" id="Phobius"/>
    </source>
</evidence>
<feature type="transmembrane region" description="Helical" evidence="2">
    <location>
        <begin position="12"/>
        <end position="29"/>
    </location>
</feature>
<accession>A0A2M7TXS3</accession>
<keyword evidence="2" id="KW-0472">Membrane</keyword>
<organism evidence="3 4">
    <name type="scientific">Candidatus Roizmanbacteria bacterium CG_4_10_14_0_2_um_filter_39_13</name>
    <dbReference type="NCBI Taxonomy" id="1974825"/>
    <lineage>
        <taxon>Bacteria</taxon>
        <taxon>Candidatus Roizmaniibacteriota</taxon>
    </lineage>
</organism>